<accession>A0AAV2THA7</accession>
<reference evidence="2" key="1">
    <citation type="submission" date="2024-06" db="EMBL/GenBank/DDBJ databases">
        <authorList>
            <person name="Liu X."/>
            <person name="Lenzi L."/>
            <person name="Haldenby T S."/>
            <person name="Uol C."/>
        </authorList>
    </citation>
    <scope>NUCLEOTIDE SEQUENCE</scope>
</reference>
<evidence type="ECO:0000256" key="1">
    <source>
        <dbReference type="SAM" id="MobiDB-lite"/>
    </source>
</evidence>
<name>A0AAV2THA7_CALDB</name>
<feature type="compositionally biased region" description="Polar residues" evidence="1">
    <location>
        <begin position="509"/>
        <end position="526"/>
    </location>
</feature>
<feature type="region of interest" description="Disordered" evidence="1">
    <location>
        <begin position="170"/>
        <end position="198"/>
    </location>
</feature>
<feature type="region of interest" description="Disordered" evidence="1">
    <location>
        <begin position="212"/>
        <end position="232"/>
    </location>
</feature>
<dbReference type="PANTHER" id="PTHR13594">
    <property type="entry name" value="CENTRIOLAR COILED-COIL PROTEIN OF 110 KDA"/>
    <property type="match status" value="1"/>
</dbReference>
<dbReference type="PANTHER" id="PTHR13594:SF1">
    <property type="entry name" value="CENTRIOLAR COILED-COIL PROTEIN OF 110 KDA"/>
    <property type="match status" value="1"/>
</dbReference>
<proteinExistence type="predicted"/>
<protein>
    <submittedName>
        <fullName evidence="2">Uncharacterized protein</fullName>
    </submittedName>
</protein>
<dbReference type="EMBL" id="CAXLJL010000223">
    <property type="protein sequence ID" value="CAL5134812.1"/>
    <property type="molecule type" value="Genomic_DNA"/>
</dbReference>
<dbReference type="InterPro" id="IPR033207">
    <property type="entry name" value="CCP110"/>
</dbReference>
<gene>
    <name evidence="2" type="ORF">CDAUBV1_LOCUS8773</name>
</gene>
<feature type="compositionally biased region" description="Basic and acidic residues" evidence="1">
    <location>
        <begin position="747"/>
        <end position="760"/>
    </location>
</feature>
<dbReference type="GO" id="GO:1903723">
    <property type="term" value="P:negative regulation of centriole elongation"/>
    <property type="evidence" value="ECO:0007669"/>
    <property type="project" value="TreeGrafter"/>
</dbReference>
<sequence length="785" mass="87134">MTDEDPFTSFRVAFEKQRNEIQHLYNRMSELEKVNSEVLSYVRQKGTLPELHCSCKSIGVTGAGSHGSETDLRQSSLCSFSPEPFAVNPYTVDDHMEGGEVTENSQALSAPLLSNLIAKHTVELNEVLETLGLESSQRTQLLKQIQSNMSSILFSQIKREPVAKVNGELTVSSSQQNPDFKASQSLRSSLQSTGSNPLRETFASEDQADQLSSASNDDQQVTSSFTDVHQKRRQELQRINQKMYSSATVVGSPQAVAVPNYSIALNRQPDTCWSSPFVRTQSVRMDSSLGKRALCQAESDHASTHLFAGLSREIPRRQPNSVTSQLDTYLEALCKKSQQKSQLRSPNSVVEKPCPCGNRNTCPLTLIKQRRFANDPRVQRGFIRIAALFRGRLVRRLLTTNKVYDLIRTVKDTAKLALSIHIERQESNKQPLCNPDTPDADPSDALSSQELILESRLLNQLRGSLSQLHEIFFVWPISARIELLHITRSAPPRKKNPTVAHRLHDESTRSSGPASENSRSSWTHSTIPEYRHHSEGNVVQPVQRDGDWTAKPSQRTVAKTGSSGCYSLSKRIDSARQTRPPTQANGKKTFSVNSNTSRRSELGNRSSTRALLERGIETMAKSNIRNEVGSVFPTNAQCVYRGRRPGSVSVGQTRPVHTVCPGTTPSGDWYPVRRRIVSNQGTLSNTSTKSSGSEYKVYTTVSTEQSESGNMIVTKSDDVDSSLSPNENFPVNDHSENPHFVPSTTKESTDERIRDIEQKIHSAPNPQLRATWSLDSSNSPIGHPG</sequence>
<evidence type="ECO:0000313" key="2">
    <source>
        <dbReference type="EMBL" id="CAL5134812.1"/>
    </source>
</evidence>
<feature type="compositionally biased region" description="Polar residues" evidence="1">
    <location>
        <begin position="577"/>
        <end position="607"/>
    </location>
</feature>
<feature type="compositionally biased region" description="Polar residues" evidence="1">
    <location>
        <begin position="551"/>
        <end position="566"/>
    </location>
</feature>
<dbReference type="GO" id="GO:0005814">
    <property type="term" value="C:centriole"/>
    <property type="evidence" value="ECO:0007669"/>
    <property type="project" value="InterPro"/>
</dbReference>
<dbReference type="GO" id="GO:0032053">
    <property type="term" value="P:ciliary basal body organization"/>
    <property type="evidence" value="ECO:0007669"/>
    <property type="project" value="TreeGrafter"/>
</dbReference>
<dbReference type="AlphaFoldDB" id="A0AAV2THA7"/>
<feature type="compositionally biased region" description="Polar residues" evidence="1">
    <location>
        <begin position="212"/>
        <end position="227"/>
    </location>
</feature>
<dbReference type="GO" id="GO:0007099">
    <property type="term" value="P:centriole replication"/>
    <property type="evidence" value="ECO:0007669"/>
    <property type="project" value="InterPro"/>
</dbReference>
<dbReference type="Proteomes" id="UP001497525">
    <property type="component" value="Unassembled WGS sequence"/>
</dbReference>
<feature type="region of interest" description="Disordered" evidence="1">
    <location>
        <begin position="715"/>
        <end position="785"/>
    </location>
</feature>
<feature type="compositionally biased region" description="Polar residues" evidence="1">
    <location>
        <begin position="764"/>
        <end position="785"/>
    </location>
</feature>
<evidence type="ECO:0000313" key="3">
    <source>
        <dbReference type="Proteomes" id="UP001497525"/>
    </source>
</evidence>
<organism evidence="2 3">
    <name type="scientific">Calicophoron daubneyi</name>
    <name type="common">Rumen fluke</name>
    <name type="synonym">Paramphistomum daubneyi</name>
    <dbReference type="NCBI Taxonomy" id="300641"/>
    <lineage>
        <taxon>Eukaryota</taxon>
        <taxon>Metazoa</taxon>
        <taxon>Spiralia</taxon>
        <taxon>Lophotrochozoa</taxon>
        <taxon>Platyhelminthes</taxon>
        <taxon>Trematoda</taxon>
        <taxon>Digenea</taxon>
        <taxon>Plagiorchiida</taxon>
        <taxon>Pronocephalata</taxon>
        <taxon>Paramphistomoidea</taxon>
        <taxon>Paramphistomidae</taxon>
        <taxon>Calicophoron</taxon>
    </lineage>
</organism>
<dbReference type="GO" id="GO:0032465">
    <property type="term" value="P:regulation of cytokinesis"/>
    <property type="evidence" value="ECO:0007669"/>
    <property type="project" value="InterPro"/>
</dbReference>
<feature type="region of interest" description="Disordered" evidence="1">
    <location>
        <begin position="491"/>
        <end position="607"/>
    </location>
</feature>
<comment type="caution">
    <text evidence="2">The sequence shown here is derived from an EMBL/GenBank/DDBJ whole genome shotgun (WGS) entry which is preliminary data.</text>
</comment>